<dbReference type="InterPro" id="IPR001123">
    <property type="entry name" value="LeuE-type"/>
</dbReference>
<feature type="transmembrane region" description="Helical" evidence="6">
    <location>
        <begin position="148"/>
        <end position="171"/>
    </location>
</feature>
<dbReference type="Pfam" id="PF01810">
    <property type="entry name" value="LysE"/>
    <property type="match status" value="1"/>
</dbReference>
<evidence type="ECO:0000313" key="7">
    <source>
        <dbReference type="EMBL" id="WDE03774.1"/>
    </source>
</evidence>
<feature type="transmembrane region" description="Helical" evidence="6">
    <location>
        <begin position="183"/>
        <end position="205"/>
    </location>
</feature>
<protein>
    <submittedName>
        <fullName evidence="7">Amino acid transporter</fullName>
    </submittedName>
</protein>
<dbReference type="EMBL" id="CP059733">
    <property type="protein sequence ID" value="WDE03774.1"/>
    <property type="molecule type" value="Genomic_DNA"/>
</dbReference>
<dbReference type="GO" id="GO:0015171">
    <property type="term" value="F:amino acid transmembrane transporter activity"/>
    <property type="evidence" value="ECO:0007669"/>
    <property type="project" value="TreeGrafter"/>
</dbReference>
<keyword evidence="5 6" id="KW-0472">Membrane</keyword>
<evidence type="ECO:0000256" key="4">
    <source>
        <dbReference type="ARBA" id="ARBA00022989"/>
    </source>
</evidence>
<comment type="subcellular location">
    <subcellularLocation>
        <location evidence="1">Cell membrane</location>
        <topology evidence="1">Multi-pass membrane protein</topology>
    </subcellularLocation>
</comment>
<reference evidence="7 8" key="2">
    <citation type="journal article" date="2022" name="Mar. Drugs">
        <title>Bioassay-Guided Fractionation Leads to the Detection of Cholic Acid Generated by the Rare Thalassomonas sp.</title>
        <authorList>
            <person name="Pheiffer F."/>
            <person name="Schneider Y.K."/>
            <person name="Hansen E.H."/>
            <person name="Andersen J.H."/>
            <person name="Isaksson J."/>
            <person name="Busche T."/>
            <person name="R C."/>
            <person name="Kalinowski J."/>
            <person name="Zyl L.V."/>
            <person name="Trindade M."/>
        </authorList>
    </citation>
    <scope>NUCLEOTIDE SEQUENCE [LARGE SCALE GENOMIC DNA]</scope>
    <source>
        <strain evidence="7 8">XOM25</strain>
    </source>
</reference>
<dbReference type="Proteomes" id="UP000032352">
    <property type="component" value="Chromosome"/>
</dbReference>
<feature type="transmembrane region" description="Helical" evidence="6">
    <location>
        <begin position="68"/>
        <end position="87"/>
    </location>
</feature>
<feature type="transmembrane region" description="Helical" evidence="6">
    <location>
        <begin position="108"/>
        <end position="128"/>
    </location>
</feature>
<reference evidence="7 8" key="1">
    <citation type="journal article" date="2015" name="Genome Announc.">
        <title>Draft Genome Sequences of Marine Isolates of Thalassomonas viridans and Thalassomonas actiniarum.</title>
        <authorList>
            <person name="Olonade I."/>
            <person name="van Zyl L.J."/>
            <person name="Trindade M."/>
        </authorList>
    </citation>
    <scope>NUCLEOTIDE SEQUENCE [LARGE SCALE GENOMIC DNA]</scope>
    <source>
        <strain evidence="7 8">XOM25</strain>
    </source>
</reference>
<evidence type="ECO:0000256" key="1">
    <source>
        <dbReference type="ARBA" id="ARBA00004651"/>
    </source>
</evidence>
<keyword evidence="8" id="KW-1185">Reference proteome</keyword>
<gene>
    <name evidence="7" type="ORF">SG34_020680</name>
</gene>
<evidence type="ECO:0000313" key="8">
    <source>
        <dbReference type="Proteomes" id="UP000032352"/>
    </source>
</evidence>
<accession>A0AAE9Z0H0</accession>
<sequence length="206" mass="22188">MSILPFIQGFGLGASMIIPIGAQNSFIINQGIKRNHHLTAATICIFCDISLFMLGVFGGAELIGTNDILFTLITWAGILFLLGYGALSLKAAINAATTINRGEGNNQSFKAVVLTTLAVTLLNPHVYLDTVVILGSVGSQFSGAEKPWYLLGLMLASILWFYGLSVFAAKFSPVLGQKRVKQGIDIAIAIIMWLIAWSLLANWLAR</sequence>
<dbReference type="KEGG" id="tvd:SG34_020680"/>
<proteinExistence type="predicted"/>
<dbReference type="AlphaFoldDB" id="A0AAE9Z0H0"/>
<evidence type="ECO:0000256" key="6">
    <source>
        <dbReference type="SAM" id="Phobius"/>
    </source>
</evidence>
<evidence type="ECO:0000256" key="3">
    <source>
        <dbReference type="ARBA" id="ARBA00022692"/>
    </source>
</evidence>
<dbReference type="PANTHER" id="PTHR30086:SF20">
    <property type="entry name" value="ARGININE EXPORTER PROTEIN ARGO-RELATED"/>
    <property type="match status" value="1"/>
</dbReference>
<organism evidence="7 8">
    <name type="scientific">Thalassomonas viridans</name>
    <dbReference type="NCBI Taxonomy" id="137584"/>
    <lineage>
        <taxon>Bacteria</taxon>
        <taxon>Pseudomonadati</taxon>
        <taxon>Pseudomonadota</taxon>
        <taxon>Gammaproteobacteria</taxon>
        <taxon>Alteromonadales</taxon>
        <taxon>Colwelliaceae</taxon>
        <taxon>Thalassomonas</taxon>
    </lineage>
</organism>
<feature type="transmembrane region" description="Helical" evidence="6">
    <location>
        <begin position="6"/>
        <end position="26"/>
    </location>
</feature>
<keyword evidence="4 6" id="KW-1133">Transmembrane helix</keyword>
<keyword evidence="2" id="KW-1003">Cell membrane</keyword>
<dbReference type="PANTHER" id="PTHR30086">
    <property type="entry name" value="ARGININE EXPORTER PROTEIN ARGO"/>
    <property type="match status" value="1"/>
</dbReference>
<evidence type="ECO:0000256" key="2">
    <source>
        <dbReference type="ARBA" id="ARBA00022475"/>
    </source>
</evidence>
<keyword evidence="3 6" id="KW-0812">Transmembrane</keyword>
<evidence type="ECO:0000256" key="5">
    <source>
        <dbReference type="ARBA" id="ARBA00023136"/>
    </source>
</evidence>
<feature type="transmembrane region" description="Helical" evidence="6">
    <location>
        <begin position="38"/>
        <end position="56"/>
    </location>
</feature>
<dbReference type="RefSeq" id="WP_044841405.1">
    <property type="nucleotide sequence ID" value="NZ_CP059733.1"/>
</dbReference>
<dbReference type="GO" id="GO:0005886">
    <property type="term" value="C:plasma membrane"/>
    <property type="evidence" value="ECO:0007669"/>
    <property type="project" value="UniProtKB-SubCell"/>
</dbReference>
<name>A0AAE9Z0H0_9GAMM</name>